<sequence length="116" mass="12512">MTSTLRTGEKVVVRGRTVTVTELASACLPRVRDRLVEAARAGETVTYGELREELGLPYLVQGMGRLLDLLSEDCARRGEPSLSSLVVNASTGEVGGDVAGEAAAERRLVHAHRHWT</sequence>
<comment type="caution">
    <text evidence="1">The sequence shown here is derived from an EMBL/GenBank/DDBJ whole genome shotgun (WGS) entry which is preliminary data.</text>
</comment>
<dbReference type="AlphaFoldDB" id="A0A512D955"/>
<dbReference type="RefSeq" id="WP_146899954.1">
    <property type="nucleotide sequence ID" value="NZ_BAAARM010000001.1"/>
</dbReference>
<evidence type="ECO:0000313" key="1">
    <source>
        <dbReference type="EMBL" id="GEO32927.1"/>
    </source>
</evidence>
<keyword evidence="2" id="KW-1185">Reference proteome</keyword>
<organism evidence="1 2">
    <name type="scientific">Cellulomonas aerilata</name>
    <dbReference type="NCBI Taxonomy" id="515326"/>
    <lineage>
        <taxon>Bacteria</taxon>
        <taxon>Bacillati</taxon>
        <taxon>Actinomycetota</taxon>
        <taxon>Actinomycetes</taxon>
        <taxon>Micrococcales</taxon>
        <taxon>Cellulomonadaceae</taxon>
        <taxon>Cellulomonas</taxon>
    </lineage>
</organism>
<evidence type="ECO:0000313" key="2">
    <source>
        <dbReference type="Proteomes" id="UP000321181"/>
    </source>
</evidence>
<accession>A0A512D955</accession>
<dbReference type="EMBL" id="BJYY01000002">
    <property type="protein sequence ID" value="GEO32927.1"/>
    <property type="molecule type" value="Genomic_DNA"/>
</dbReference>
<proteinExistence type="predicted"/>
<reference evidence="1 2" key="1">
    <citation type="submission" date="2019-07" db="EMBL/GenBank/DDBJ databases">
        <title>Whole genome shotgun sequence of Cellulomonas aerilata NBRC 106308.</title>
        <authorList>
            <person name="Hosoyama A."/>
            <person name="Uohara A."/>
            <person name="Ohji S."/>
            <person name="Ichikawa N."/>
        </authorList>
    </citation>
    <scope>NUCLEOTIDE SEQUENCE [LARGE SCALE GENOMIC DNA]</scope>
    <source>
        <strain evidence="1 2">NBRC 106308</strain>
    </source>
</reference>
<dbReference type="Proteomes" id="UP000321181">
    <property type="component" value="Unassembled WGS sequence"/>
</dbReference>
<gene>
    <name evidence="1" type="ORF">CAE01nite_06520</name>
</gene>
<dbReference type="OrthoDB" id="5197750at2"/>
<protein>
    <submittedName>
        <fullName evidence="1">Uncharacterized protein</fullName>
    </submittedName>
</protein>
<name>A0A512D955_9CELL</name>